<evidence type="ECO:0000313" key="1">
    <source>
        <dbReference type="EMBL" id="MBB4678936.1"/>
    </source>
</evidence>
<dbReference type="Proteomes" id="UP000533598">
    <property type="component" value="Unassembled WGS sequence"/>
</dbReference>
<keyword evidence="2" id="KW-1185">Reference proteome</keyword>
<protein>
    <recommendedName>
        <fullName evidence="3">NlpC/P60 domain-containing protein</fullName>
    </recommendedName>
</protein>
<evidence type="ECO:0008006" key="3">
    <source>
        <dbReference type="Google" id="ProtNLM"/>
    </source>
</evidence>
<gene>
    <name evidence="1" type="ORF">HNR67_005054</name>
</gene>
<dbReference type="InterPro" id="IPR038765">
    <property type="entry name" value="Papain-like_cys_pep_sf"/>
</dbReference>
<reference evidence="1 2" key="1">
    <citation type="submission" date="2020-08" db="EMBL/GenBank/DDBJ databases">
        <title>Sequencing the genomes of 1000 actinobacteria strains.</title>
        <authorList>
            <person name="Klenk H.-P."/>
        </authorList>
    </citation>
    <scope>NUCLEOTIDE SEQUENCE [LARGE SCALE GENOMIC DNA]</scope>
    <source>
        <strain evidence="1 2">DSM 44230</strain>
    </source>
</reference>
<dbReference type="RefSeq" id="WP_185004740.1">
    <property type="nucleotide sequence ID" value="NZ_BAAAUI010000069.1"/>
</dbReference>
<dbReference type="SUPFAM" id="SSF54001">
    <property type="entry name" value="Cysteine proteinases"/>
    <property type="match status" value="1"/>
</dbReference>
<dbReference type="AlphaFoldDB" id="A0A7W7FU61"/>
<organism evidence="1 2">
    <name type="scientific">Crossiella cryophila</name>
    <dbReference type="NCBI Taxonomy" id="43355"/>
    <lineage>
        <taxon>Bacteria</taxon>
        <taxon>Bacillati</taxon>
        <taxon>Actinomycetota</taxon>
        <taxon>Actinomycetes</taxon>
        <taxon>Pseudonocardiales</taxon>
        <taxon>Pseudonocardiaceae</taxon>
        <taxon>Crossiella</taxon>
    </lineage>
</organism>
<sequence>MGWRRGGRLGAVAMGVGLLLAVAADGSGVAATRASGFGEQVLARAETWYRQNLQYSQERCYQTGIGYADIDWGGPLGGCRWPYYRTDCSGFVSMTWGLKFSYATPRPGDSPDLADVAHRIQLPQLRAGDILVADGKHVRLFERWLDYAEGRYRAYDFGSTPVKHQDYVWGAPGEHAYRPMRPNSHP</sequence>
<accession>A0A7W7FU61</accession>
<dbReference type="Gene3D" id="3.90.1720.10">
    <property type="entry name" value="endopeptidase domain like (from Nostoc punctiforme)"/>
    <property type="match status" value="1"/>
</dbReference>
<proteinExistence type="predicted"/>
<dbReference type="EMBL" id="JACHMH010000001">
    <property type="protein sequence ID" value="MBB4678936.1"/>
    <property type="molecule type" value="Genomic_DNA"/>
</dbReference>
<evidence type="ECO:0000313" key="2">
    <source>
        <dbReference type="Proteomes" id="UP000533598"/>
    </source>
</evidence>
<comment type="caution">
    <text evidence="1">The sequence shown here is derived from an EMBL/GenBank/DDBJ whole genome shotgun (WGS) entry which is preliminary data.</text>
</comment>
<name>A0A7W7FU61_9PSEU</name>